<dbReference type="AlphaFoldDB" id="A0AAD9H8A8"/>
<comment type="caution">
    <text evidence="2">The sequence shown here is derived from an EMBL/GenBank/DDBJ whole genome shotgun (WGS) entry which is preliminary data.</text>
</comment>
<gene>
    <name evidence="2" type="ORF">LX32DRAFT_135060</name>
</gene>
<dbReference type="EMBL" id="MU842994">
    <property type="protein sequence ID" value="KAK2023597.1"/>
    <property type="molecule type" value="Genomic_DNA"/>
</dbReference>
<feature type="compositionally biased region" description="Polar residues" evidence="1">
    <location>
        <begin position="24"/>
        <end position="39"/>
    </location>
</feature>
<name>A0AAD9H8A8_9PEZI</name>
<evidence type="ECO:0000256" key="1">
    <source>
        <dbReference type="SAM" id="MobiDB-lite"/>
    </source>
</evidence>
<reference evidence="2" key="1">
    <citation type="submission" date="2021-06" db="EMBL/GenBank/DDBJ databases">
        <title>Comparative genomics, transcriptomics and evolutionary studies reveal genomic signatures of adaptation to plant cell wall in hemibiotrophic fungi.</title>
        <authorList>
            <consortium name="DOE Joint Genome Institute"/>
            <person name="Baroncelli R."/>
            <person name="Diaz J.F."/>
            <person name="Benocci T."/>
            <person name="Peng M."/>
            <person name="Battaglia E."/>
            <person name="Haridas S."/>
            <person name="Andreopoulos W."/>
            <person name="Labutti K."/>
            <person name="Pangilinan J."/>
            <person name="Floch G.L."/>
            <person name="Makela M.R."/>
            <person name="Henrissat B."/>
            <person name="Grigoriev I.V."/>
            <person name="Crouch J.A."/>
            <person name="De Vries R.P."/>
            <person name="Sukno S.A."/>
            <person name="Thon M.R."/>
        </authorList>
    </citation>
    <scope>NUCLEOTIDE SEQUENCE</scope>
    <source>
        <strain evidence="2">MAFF235873</strain>
    </source>
</reference>
<dbReference type="Proteomes" id="UP001232148">
    <property type="component" value="Unassembled WGS sequence"/>
</dbReference>
<evidence type="ECO:0000313" key="2">
    <source>
        <dbReference type="EMBL" id="KAK2023597.1"/>
    </source>
</evidence>
<organism evidence="2 3">
    <name type="scientific">Colletotrichum zoysiae</name>
    <dbReference type="NCBI Taxonomy" id="1216348"/>
    <lineage>
        <taxon>Eukaryota</taxon>
        <taxon>Fungi</taxon>
        <taxon>Dikarya</taxon>
        <taxon>Ascomycota</taxon>
        <taxon>Pezizomycotina</taxon>
        <taxon>Sordariomycetes</taxon>
        <taxon>Hypocreomycetidae</taxon>
        <taxon>Glomerellales</taxon>
        <taxon>Glomerellaceae</taxon>
        <taxon>Colletotrichum</taxon>
        <taxon>Colletotrichum graminicola species complex</taxon>
    </lineage>
</organism>
<sequence>MSSPRGIETHLDFPVGSAEYQPGKFSQQRSPQYKISNEPASALAEGRGAPTDLGQDGDFDIISLGEAAASGPPSEATGSDDTVIAGDVMRGAAGTPAVLDSALTQNNIHLHDRVCPLGTMPTYQWIWGQPCPGGFDIKDTSSRESMKVHVSHSRISQTTDSLENEYGVVNHPPESFIAFAGHWADVPAGPMTLDDDEYDPLK</sequence>
<proteinExistence type="predicted"/>
<keyword evidence="3" id="KW-1185">Reference proteome</keyword>
<accession>A0AAD9H8A8</accession>
<feature type="region of interest" description="Disordered" evidence="1">
    <location>
        <begin position="1"/>
        <end position="55"/>
    </location>
</feature>
<evidence type="ECO:0000313" key="3">
    <source>
        <dbReference type="Proteomes" id="UP001232148"/>
    </source>
</evidence>
<protein>
    <submittedName>
        <fullName evidence="2">Uncharacterized protein</fullName>
    </submittedName>
</protein>